<name>A0A0F9URK5_9ZZZZ</name>
<accession>A0A0F9URK5</accession>
<proteinExistence type="predicted"/>
<gene>
    <name evidence="1" type="ORF">LCGC14_0498750</name>
</gene>
<comment type="caution">
    <text evidence="1">The sequence shown here is derived from an EMBL/GenBank/DDBJ whole genome shotgun (WGS) entry which is preliminary data.</text>
</comment>
<protein>
    <submittedName>
        <fullName evidence="1">Uncharacterized protein</fullName>
    </submittedName>
</protein>
<dbReference type="EMBL" id="LAZR01000580">
    <property type="protein sequence ID" value="KKN63771.1"/>
    <property type="molecule type" value="Genomic_DNA"/>
</dbReference>
<organism evidence="1">
    <name type="scientific">marine sediment metagenome</name>
    <dbReference type="NCBI Taxonomy" id="412755"/>
    <lineage>
        <taxon>unclassified sequences</taxon>
        <taxon>metagenomes</taxon>
        <taxon>ecological metagenomes</taxon>
    </lineage>
</organism>
<evidence type="ECO:0000313" key="1">
    <source>
        <dbReference type="EMBL" id="KKN63771.1"/>
    </source>
</evidence>
<dbReference type="AlphaFoldDB" id="A0A0F9URK5"/>
<sequence length="63" mass="7314">MTTLTKPVYHVWRGEYRPQGTPERPYAYTEQYILVRGQRVVLTAQVKARIEAQGGTLYYPVRG</sequence>
<reference evidence="1" key="1">
    <citation type="journal article" date="2015" name="Nature">
        <title>Complex archaea that bridge the gap between prokaryotes and eukaryotes.</title>
        <authorList>
            <person name="Spang A."/>
            <person name="Saw J.H."/>
            <person name="Jorgensen S.L."/>
            <person name="Zaremba-Niedzwiedzka K."/>
            <person name="Martijn J."/>
            <person name="Lind A.E."/>
            <person name="van Eijk R."/>
            <person name="Schleper C."/>
            <person name="Guy L."/>
            <person name="Ettema T.J."/>
        </authorList>
    </citation>
    <scope>NUCLEOTIDE SEQUENCE</scope>
</reference>